<organism evidence="3 4">
    <name type="scientific">Frankia umida</name>
    <dbReference type="NCBI Taxonomy" id="573489"/>
    <lineage>
        <taxon>Bacteria</taxon>
        <taxon>Bacillati</taxon>
        <taxon>Actinomycetota</taxon>
        <taxon>Actinomycetes</taxon>
        <taxon>Frankiales</taxon>
        <taxon>Frankiaceae</taxon>
        <taxon>Frankia</taxon>
    </lineage>
</organism>
<dbReference type="InterPro" id="IPR000182">
    <property type="entry name" value="GNAT_dom"/>
</dbReference>
<dbReference type="SUPFAM" id="SSF55729">
    <property type="entry name" value="Acyl-CoA N-acyltransferases (Nat)"/>
    <property type="match status" value="1"/>
</dbReference>
<gene>
    <name evidence="3" type="ORF">MXD59_08600</name>
</gene>
<proteinExistence type="predicted"/>
<dbReference type="Proteomes" id="UP001201873">
    <property type="component" value="Unassembled WGS sequence"/>
</dbReference>
<dbReference type="InterPro" id="IPR016181">
    <property type="entry name" value="Acyl_CoA_acyltransferase"/>
</dbReference>
<dbReference type="RefSeq" id="WP_248824219.1">
    <property type="nucleotide sequence ID" value="NZ_JALKFT010000006.1"/>
</dbReference>
<dbReference type="Gene3D" id="3.40.630.30">
    <property type="match status" value="1"/>
</dbReference>
<feature type="domain" description="N-acetyltransferase" evidence="2">
    <location>
        <begin position="8"/>
        <end position="164"/>
    </location>
</feature>
<accession>A0ABT0JWB7</accession>
<name>A0ABT0JWB7_9ACTN</name>
<dbReference type="PANTHER" id="PTHR13947">
    <property type="entry name" value="GNAT FAMILY N-ACETYLTRANSFERASE"/>
    <property type="match status" value="1"/>
</dbReference>
<evidence type="ECO:0000313" key="3">
    <source>
        <dbReference type="EMBL" id="MCK9875831.1"/>
    </source>
</evidence>
<evidence type="ECO:0000256" key="1">
    <source>
        <dbReference type="ARBA" id="ARBA00022679"/>
    </source>
</evidence>
<evidence type="ECO:0000259" key="2">
    <source>
        <dbReference type="PROSITE" id="PS51186"/>
    </source>
</evidence>
<protein>
    <submittedName>
        <fullName evidence="3">GNAT family N-acetyltransferase</fullName>
    </submittedName>
</protein>
<dbReference type="EMBL" id="JALKFT010000006">
    <property type="protein sequence ID" value="MCK9875831.1"/>
    <property type="molecule type" value="Genomic_DNA"/>
</dbReference>
<comment type="caution">
    <text evidence="3">The sequence shown here is derived from an EMBL/GenBank/DDBJ whole genome shotgun (WGS) entry which is preliminary data.</text>
</comment>
<dbReference type="CDD" id="cd04301">
    <property type="entry name" value="NAT_SF"/>
    <property type="match status" value="1"/>
</dbReference>
<dbReference type="PROSITE" id="PS51186">
    <property type="entry name" value="GNAT"/>
    <property type="match status" value="1"/>
</dbReference>
<sequence length="180" mass="19259">MTGQRSTPTIELYDGDRCALRSQFELAEDSAALLDAYLPLGRVLVARIGPDIVGHLQVVPTEHHDSHGPDHPAVGMPVGTAVGTPEIRNMAVLTAYQGQGIGQALIKALIDLIAAESPRVLLVATAAAGIGNLRFYQRCGFRLRSIERDAFTEAAGYPPGILLDGIALRDRVWLDLDLPG</sequence>
<dbReference type="PANTHER" id="PTHR13947:SF37">
    <property type="entry name" value="LD18367P"/>
    <property type="match status" value="1"/>
</dbReference>
<dbReference type="InterPro" id="IPR050769">
    <property type="entry name" value="NAT_camello-type"/>
</dbReference>
<keyword evidence="4" id="KW-1185">Reference proteome</keyword>
<keyword evidence="1" id="KW-0808">Transferase</keyword>
<evidence type="ECO:0000313" key="4">
    <source>
        <dbReference type="Proteomes" id="UP001201873"/>
    </source>
</evidence>
<dbReference type="Pfam" id="PF00583">
    <property type="entry name" value="Acetyltransf_1"/>
    <property type="match status" value="1"/>
</dbReference>
<reference evidence="3 4" key="1">
    <citation type="submission" date="2022-04" db="EMBL/GenBank/DDBJ databases">
        <title>Genome diversity in the genus Frankia.</title>
        <authorList>
            <person name="Carlos-Shanley C."/>
            <person name="Hahn D."/>
        </authorList>
    </citation>
    <scope>NUCLEOTIDE SEQUENCE [LARGE SCALE GENOMIC DNA]</scope>
    <source>
        <strain evidence="3 4">Ag45/Mut15</strain>
    </source>
</reference>